<dbReference type="InterPro" id="IPR029045">
    <property type="entry name" value="ClpP/crotonase-like_dom_sf"/>
</dbReference>
<dbReference type="InterPro" id="IPR001753">
    <property type="entry name" value="Enoyl-CoA_hydra/iso"/>
</dbReference>
<dbReference type="Gene3D" id="3.90.226.10">
    <property type="entry name" value="2-enoyl-CoA Hydratase, Chain A, domain 1"/>
    <property type="match status" value="1"/>
</dbReference>
<evidence type="ECO:0000256" key="6">
    <source>
        <dbReference type="ARBA" id="ARBA00067035"/>
    </source>
</evidence>
<evidence type="ECO:0000313" key="8">
    <source>
        <dbReference type="EMBL" id="CFW96000.1"/>
    </source>
</evidence>
<evidence type="ECO:0000313" key="9">
    <source>
        <dbReference type="Proteomes" id="UP000045545"/>
    </source>
</evidence>
<dbReference type="GO" id="GO:0018812">
    <property type="term" value="F:3-hydroxyacyl-CoA dehydratase activity"/>
    <property type="evidence" value="ECO:0007669"/>
    <property type="project" value="UniProtKB-EC"/>
</dbReference>
<evidence type="ECO:0000256" key="2">
    <source>
        <dbReference type="ARBA" id="ARBA00005254"/>
    </source>
</evidence>
<dbReference type="SUPFAM" id="SSF52096">
    <property type="entry name" value="ClpP/crotonase"/>
    <property type="match status" value="1"/>
</dbReference>
<comment type="pathway">
    <text evidence="1">Lipid metabolism; butanoate metabolism.</text>
</comment>
<comment type="subunit">
    <text evidence="3">Homotetramer.</text>
</comment>
<dbReference type="Proteomes" id="UP000045545">
    <property type="component" value="Unassembled WGS sequence"/>
</dbReference>
<dbReference type="PANTHER" id="PTHR11941">
    <property type="entry name" value="ENOYL-COA HYDRATASE-RELATED"/>
    <property type="match status" value="1"/>
</dbReference>
<dbReference type="PANTHER" id="PTHR11941:SF54">
    <property type="entry name" value="ENOYL-COA HYDRATASE, MITOCHONDRIAL"/>
    <property type="match status" value="1"/>
</dbReference>
<reference evidence="8 9" key="1">
    <citation type="submission" date="2015-03" db="EMBL/GenBank/DDBJ databases">
        <authorList>
            <person name="Murphy D."/>
        </authorList>
    </citation>
    <scope>NUCLEOTIDE SEQUENCE [LARGE SCALE GENOMIC DNA]</scope>
    <source>
        <strain evidence="8 9">OL-4</strain>
    </source>
</reference>
<evidence type="ECO:0000256" key="1">
    <source>
        <dbReference type="ARBA" id="ARBA00005086"/>
    </source>
</evidence>
<dbReference type="STRING" id="690567.20"/>
<dbReference type="GO" id="GO:0006635">
    <property type="term" value="P:fatty acid beta-oxidation"/>
    <property type="evidence" value="ECO:0007669"/>
    <property type="project" value="TreeGrafter"/>
</dbReference>
<dbReference type="FunFam" id="3.90.226.10:FF:000009">
    <property type="entry name" value="Carnitinyl-CoA dehydratase"/>
    <property type="match status" value="1"/>
</dbReference>
<dbReference type="Pfam" id="PF00378">
    <property type="entry name" value="ECH_1"/>
    <property type="match status" value="1"/>
</dbReference>
<comment type="similarity">
    <text evidence="2 7">Belongs to the enoyl-CoA hydratase/isomerase family.</text>
</comment>
<dbReference type="PROSITE" id="PS00166">
    <property type="entry name" value="ENOYL_COA_HYDRATASE"/>
    <property type="match status" value="1"/>
</dbReference>
<dbReference type="Gene3D" id="1.10.12.10">
    <property type="entry name" value="Lyase 2-enoyl-coa Hydratase, Chain A, domain 2"/>
    <property type="match status" value="1"/>
</dbReference>
<protein>
    <recommendedName>
        <fullName evidence="6">short-chain-enoyl-CoA hydratase</fullName>
        <ecNumber evidence="6">4.2.1.150</ecNumber>
    </recommendedName>
</protein>
<dbReference type="OrthoDB" id="9775794at2"/>
<dbReference type="InterPro" id="IPR014748">
    <property type="entry name" value="Enoyl-CoA_hydra_C"/>
</dbReference>
<sequence length="259" mass="27739">MEYQLMKMEKKEGVGIILFDNAKAMNPTNPDSVRELTIAFTDLNSDPDIKAVLITGGDKVFAAGGDIPYMAEASVQEMEEFIRSAHAMCELITASPKPFVAAIAGPALGGGTEIAVACDIRIAADNAIFGLPEINLGIMPGCGGTQRLGHAIGWSRARYMVLTGEIIDASTALSIGLVNQVVPAAELQESAFKQARALARKSPAAIRAAKHAMNYAQNNSLDSGLKHEQKVWSLLFAGSDQTEGMRAFLEKRRPNYTGR</sequence>
<dbReference type="EC" id="4.2.1.150" evidence="6"/>
<proteinExistence type="inferred from homology"/>
<dbReference type="RefSeq" id="WP_046494510.1">
    <property type="nucleotide sequence ID" value="NZ_CGIH01000001.1"/>
</dbReference>
<comment type="catalytic activity">
    <reaction evidence="5">
        <text>a short-chain (3S)-3-hydroxyacyl-CoA = a short-chain (2E)-enoyl-CoA + H2O</text>
        <dbReference type="Rhea" id="RHEA:52664"/>
        <dbReference type="ChEBI" id="CHEBI:15377"/>
        <dbReference type="ChEBI" id="CHEBI:87488"/>
        <dbReference type="ChEBI" id="CHEBI:136760"/>
        <dbReference type="EC" id="4.2.1.150"/>
    </reaction>
</comment>
<name>A0A0E4G912_9FIRM</name>
<evidence type="ECO:0000256" key="7">
    <source>
        <dbReference type="RuleBase" id="RU003707"/>
    </source>
</evidence>
<dbReference type="FunFam" id="1.10.12.10:FF:000001">
    <property type="entry name" value="Probable enoyl-CoA hydratase, mitochondrial"/>
    <property type="match status" value="1"/>
</dbReference>
<evidence type="ECO:0000256" key="4">
    <source>
        <dbReference type="ARBA" id="ARBA00023239"/>
    </source>
</evidence>
<accession>A0A0E4G912</accession>
<evidence type="ECO:0000256" key="3">
    <source>
        <dbReference type="ARBA" id="ARBA00011881"/>
    </source>
</evidence>
<keyword evidence="9" id="KW-1185">Reference proteome</keyword>
<gene>
    <name evidence="8" type="ORF">20</name>
</gene>
<dbReference type="EMBL" id="CGIH01000001">
    <property type="protein sequence ID" value="CFW96000.1"/>
    <property type="molecule type" value="Genomic_DNA"/>
</dbReference>
<organism evidence="8 9">
    <name type="scientific">Syntrophomonas zehnderi OL-4</name>
    <dbReference type="NCBI Taxonomy" id="690567"/>
    <lineage>
        <taxon>Bacteria</taxon>
        <taxon>Bacillati</taxon>
        <taxon>Bacillota</taxon>
        <taxon>Clostridia</taxon>
        <taxon>Eubacteriales</taxon>
        <taxon>Syntrophomonadaceae</taxon>
        <taxon>Syntrophomonas</taxon>
    </lineage>
</organism>
<keyword evidence="4" id="KW-0456">Lyase</keyword>
<evidence type="ECO:0000256" key="5">
    <source>
        <dbReference type="ARBA" id="ARBA00050624"/>
    </source>
</evidence>
<dbReference type="AlphaFoldDB" id="A0A0E4G912"/>
<dbReference type="InterPro" id="IPR018376">
    <property type="entry name" value="Enoyl-CoA_hyd/isom_CS"/>
</dbReference>
<dbReference type="CDD" id="cd06558">
    <property type="entry name" value="crotonase-like"/>
    <property type="match status" value="1"/>
</dbReference>